<feature type="transmembrane region" description="Helical" evidence="3">
    <location>
        <begin position="123"/>
        <end position="145"/>
    </location>
</feature>
<evidence type="ECO:0000313" key="4">
    <source>
        <dbReference type="EMBL" id="GAM34389.1"/>
    </source>
</evidence>
<keyword evidence="5" id="KW-1185">Reference proteome</keyword>
<feature type="region of interest" description="Disordered" evidence="2">
    <location>
        <begin position="711"/>
        <end position="744"/>
    </location>
</feature>
<reference evidence="5" key="1">
    <citation type="journal article" date="2015" name="Genome Announc.">
        <title>Draft genome sequence of Talaromyces cellulolyticus strain Y-94, a source of lignocellulosic biomass-degrading enzymes.</title>
        <authorList>
            <person name="Fujii T."/>
            <person name="Koike H."/>
            <person name="Sawayama S."/>
            <person name="Yano S."/>
            <person name="Inoue H."/>
        </authorList>
    </citation>
    <scope>NUCLEOTIDE SEQUENCE [LARGE SCALE GENOMIC DNA]</scope>
    <source>
        <strain evidence="5">Y-94</strain>
    </source>
</reference>
<evidence type="ECO:0000256" key="3">
    <source>
        <dbReference type="SAM" id="Phobius"/>
    </source>
</evidence>
<evidence type="ECO:0000256" key="2">
    <source>
        <dbReference type="SAM" id="MobiDB-lite"/>
    </source>
</evidence>
<keyword evidence="3" id="KW-0812">Transmembrane</keyword>
<organism evidence="4 5">
    <name type="scientific">Talaromyces pinophilus</name>
    <name type="common">Penicillium pinophilum</name>
    <dbReference type="NCBI Taxonomy" id="128442"/>
    <lineage>
        <taxon>Eukaryota</taxon>
        <taxon>Fungi</taxon>
        <taxon>Dikarya</taxon>
        <taxon>Ascomycota</taxon>
        <taxon>Pezizomycotina</taxon>
        <taxon>Eurotiomycetes</taxon>
        <taxon>Eurotiomycetidae</taxon>
        <taxon>Eurotiales</taxon>
        <taxon>Trichocomaceae</taxon>
        <taxon>Talaromyces</taxon>
        <taxon>Talaromyces sect. Talaromyces</taxon>
    </lineage>
</organism>
<dbReference type="EMBL" id="DF933811">
    <property type="protein sequence ID" value="GAM34389.1"/>
    <property type="molecule type" value="Genomic_DNA"/>
</dbReference>
<dbReference type="Proteomes" id="UP000053095">
    <property type="component" value="Unassembled WGS sequence"/>
</dbReference>
<gene>
    <name evidence="4" type="ORF">TCE0_015f01941</name>
</gene>
<keyword evidence="3" id="KW-1133">Transmembrane helix</keyword>
<dbReference type="AlphaFoldDB" id="A0A6V8H157"/>
<evidence type="ECO:0000313" key="5">
    <source>
        <dbReference type="Proteomes" id="UP000053095"/>
    </source>
</evidence>
<keyword evidence="3" id="KW-0472">Membrane</keyword>
<proteinExistence type="predicted"/>
<sequence>MERLLAHFAPFLNEVAIGATIQILISLLLEESTFFSFDTLFHPIFAKPQMFSIQVMAYAMYATAFHCIFQFLEAFSKMPMVEAGDYQMAALYWCPITEFELVKNHMDDDWEYISPVFATIHHIYMVLVCCFIGLSIIIIRCIYAAGESLLARCLDLNVSDNPFWLNVTSTGLILGDILLAMWTANLFFPARSRNQFNTTESWSVSSEMPRRGPVLTWHFGNPDVPRYGSKVVELIQSSLQSYPARLAHWYNNQHELDEMHHYPALTGTIMFISLCYGFKWIWEDKPQRLRQVEHTIEETLRENAIMHDFEDYLRKRSNRMDGCKAFMASNFKVIRDIIAHNKTLMCQYQFVTAQADALQANLTERAQQLDTYVRDTLVLRRVNTYLHTEVSRLRASADVQIHKACIEALNAQLASANHENINLQQQRDHLQQELEAVRESRASAEARATAAERARRMAVTERSALRTDVERFEQQSAVEREKGADEVIELRLRNAGMAAHVQSLQTRLDMVIRTADETVYALQAEIIALRSNQVSRTRDLESVLAREDQTQTTFRRREDRMRQVRRFKQKQALILKMKLHDETRRADAYKKSNELYEQRLAKLDPILKRRTQTIHDRLKNDEVGQLRRQLEELRPRYGLLQKAVQTYQAEINELKRELAGQQSGSTTRSRADSDEIVRLQDEVVRSRDEIVQLRTEIKHEREDKQRLQIRISDLEAQRGGSRSGDPFIRKQSRGGRGGRGTRRG</sequence>
<accession>A0A6V8H157</accession>
<name>A0A6V8H157_TALPI</name>
<evidence type="ECO:0000256" key="1">
    <source>
        <dbReference type="SAM" id="Coils"/>
    </source>
</evidence>
<keyword evidence="1" id="KW-0175">Coiled coil</keyword>
<feature type="transmembrane region" description="Helical" evidence="3">
    <location>
        <begin position="49"/>
        <end position="72"/>
    </location>
</feature>
<feature type="transmembrane region" description="Helical" evidence="3">
    <location>
        <begin position="12"/>
        <end position="29"/>
    </location>
</feature>
<protein>
    <submittedName>
        <fullName evidence="4">Uncharacterized protein</fullName>
    </submittedName>
</protein>
<feature type="coiled-coil region" evidence="1">
    <location>
        <begin position="406"/>
        <end position="454"/>
    </location>
</feature>
<feature type="transmembrane region" description="Helical" evidence="3">
    <location>
        <begin position="165"/>
        <end position="188"/>
    </location>
</feature>
<comment type="caution">
    <text evidence="4">The sequence shown here is derived from an EMBL/GenBank/DDBJ whole genome shotgun (WGS) entry which is preliminary data.</text>
</comment>